<dbReference type="EMBL" id="JBHSPR010000100">
    <property type="protein sequence ID" value="MFC6023647.1"/>
    <property type="molecule type" value="Genomic_DNA"/>
</dbReference>
<gene>
    <name evidence="1" type="ORF">ACFP2T_46780</name>
</gene>
<evidence type="ECO:0000313" key="2">
    <source>
        <dbReference type="Proteomes" id="UP001596203"/>
    </source>
</evidence>
<keyword evidence="2" id="KW-1185">Reference proteome</keyword>
<proteinExistence type="predicted"/>
<sequence>MNSIAFRCERDGLSDVLGTGLLGGYDGAGAWTVVLAALRDADEQQLVETHEGLHHELQASSAWGLIGAMSSLLAARGTRPEQLGEAFDEMVARSTRVHELFATYLSTAPIGLEQGRALLAGNTRYTEFLLDALSLVPVPGTSRQVQETAIAAVLRCAMAPLAVTSVLEQGFAALRRGRIVEPAHTPDERLAAFLGGDGPAGWAHLFAEIRADYPDLGGDLGGEDRRSLPDGAADVERLRRFEEEVLLRRCYEHVVAWLDAGGSPSIAWADQAAVADSLVREVRMLDDGLGDRLAVVTERRPILDDGLDYDRQRIRLRGGADCEQIDGPDVLRRLPALLLGAGDDRYVCGVWLAGSVVLRQFVPQAARASSGITPTDRITALVNRVHRPDGSELTRLGLLDPDTTPGQVQRQIGGIPLVAVTSHASLLDPAVQATLVDDEPIFVVMDLPVAWHVDEWIRQGAQVRMAASPLEGTHAELWIAVFVGDHAPHLRFLSLGGKVGTAMLIERILRRHVDRLSIDNRLLGDGVEYAVRAILTTWRVLEQDSVA</sequence>
<dbReference type="RefSeq" id="WP_377434218.1">
    <property type="nucleotide sequence ID" value="NZ_JBHSPR010000100.1"/>
</dbReference>
<accession>A0ABW1KSC3</accession>
<comment type="caution">
    <text evidence="1">The sequence shown here is derived from an EMBL/GenBank/DDBJ whole genome shotgun (WGS) entry which is preliminary data.</text>
</comment>
<reference evidence="2" key="1">
    <citation type="journal article" date="2019" name="Int. J. Syst. Evol. Microbiol.">
        <title>The Global Catalogue of Microorganisms (GCM) 10K type strain sequencing project: providing services to taxonomists for standard genome sequencing and annotation.</title>
        <authorList>
            <consortium name="The Broad Institute Genomics Platform"/>
            <consortium name="The Broad Institute Genome Sequencing Center for Infectious Disease"/>
            <person name="Wu L."/>
            <person name="Ma J."/>
        </authorList>
    </citation>
    <scope>NUCLEOTIDE SEQUENCE [LARGE SCALE GENOMIC DNA]</scope>
    <source>
        <strain evidence="2">ZS-35-S2</strain>
    </source>
</reference>
<evidence type="ECO:0000313" key="1">
    <source>
        <dbReference type="EMBL" id="MFC6023647.1"/>
    </source>
</evidence>
<name>A0ABW1KSC3_9ACTN</name>
<protein>
    <submittedName>
        <fullName evidence="1">Uncharacterized protein</fullName>
    </submittedName>
</protein>
<dbReference type="Proteomes" id="UP001596203">
    <property type="component" value="Unassembled WGS sequence"/>
</dbReference>
<organism evidence="1 2">
    <name type="scientific">Plantactinospora solaniradicis</name>
    <dbReference type="NCBI Taxonomy" id="1723736"/>
    <lineage>
        <taxon>Bacteria</taxon>
        <taxon>Bacillati</taxon>
        <taxon>Actinomycetota</taxon>
        <taxon>Actinomycetes</taxon>
        <taxon>Micromonosporales</taxon>
        <taxon>Micromonosporaceae</taxon>
        <taxon>Plantactinospora</taxon>
    </lineage>
</organism>